<feature type="domain" description="Alpha-galactosidase NEW3" evidence="6">
    <location>
        <begin position="33"/>
        <end position="101"/>
    </location>
</feature>
<feature type="transmembrane region" description="Helical" evidence="4">
    <location>
        <begin position="145"/>
        <end position="163"/>
    </location>
</feature>
<evidence type="ECO:0000313" key="8">
    <source>
        <dbReference type="Proteomes" id="UP000195781"/>
    </source>
</evidence>
<dbReference type="Gene3D" id="3.80.10.10">
    <property type="entry name" value="Ribonuclease Inhibitor"/>
    <property type="match status" value="2"/>
</dbReference>
<keyword evidence="4" id="KW-0472">Membrane</keyword>
<organism evidence="7 8">
    <name type="scientific">[Collinsella] massiliensis</name>
    <dbReference type="NCBI Taxonomy" id="1232426"/>
    <lineage>
        <taxon>Bacteria</taxon>
        <taxon>Bacillati</taxon>
        <taxon>Actinomycetota</taxon>
        <taxon>Coriobacteriia</taxon>
        <taxon>Coriobacteriales</taxon>
        <taxon>Coriobacteriaceae</taxon>
        <taxon>Enorma</taxon>
    </lineage>
</organism>
<protein>
    <recommendedName>
        <fullName evidence="6">Alpha-galactosidase NEW3 domain-containing protein</fullName>
    </recommendedName>
</protein>
<reference evidence="8" key="1">
    <citation type="submission" date="2017-04" db="EMBL/GenBank/DDBJ databases">
        <title>Function of individual gut microbiota members based on whole genome sequencing of pure cultures obtained from chicken caecum.</title>
        <authorList>
            <person name="Medvecky M."/>
            <person name="Cejkova D."/>
            <person name="Polansky O."/>
            <person name="Karasova D."/>
            <person name="Kubasova T."/>
            <person name="Cizek A."/>
            <person name="Rychlik I."/>
        </authorList>
    </citation>
    <scope>NUCLEOTIDE SEQUENCE [LARGE SCALE GENOMIC DNA]</scope>
    <source>
        <strain evidence="8">An5</strain>
    </source>
</reference>
<keyword evidence="4" id="KW-1133">Transmembrane helix</keyword>
<feature type="compositionally biased region" description="Acidic residues" evidence="3">
    <location>
        <begin position="105"/>
        <end position="122"/>
    </location>
</feature>
<dbReference type="InterPro" id="IPR025875">
    <property type="entry name" value="Leu-rich_rpt_4"/>
</dbReference>
<keyword evidence="4" id="KW-0812">Transmembrane</keyword>
<name>A0A1Y3XN45_9ACTN</name>
<evidence type="ECO:0000256" key="1">
    <source>
        <dbReference type="ARBA" id="ARBA00022614"/>
    </source>
</evidence>
<comment type="caution">
    <text evidence="7">The sequence shown here is derived from an EMBL/GenBank/DDBJ whole genome shotgun (WGS) entry which is preliminary data.</text>
</comment>
<dbReference type="Pfam" id="PF10633">
    <property type="entry name" value="NPCBM_assoc"/>
    <property type="match status" value="1"/>
</dbReference>
<keyword evidence="2" id="KW-0677">Repeat</keyword>
<dbReference type="InterPro" id="IPR032675">
    <property type="entry name" value="LRR_dom_sf"/>
</dbReference>
<evidence type="ECO:0000256" key="5">
    <source>
        <dbReference type="SAM" id="SignalP"/>
    </source>
</evidence>
<gene>
    <name evidence="7" type="ORF">B5G02_07880</name>
</gene>
<dbReference type="InterPro" id="IPR018905">
    <property type="entry name" value="A-galactase_NEW3"/>
</dbReference>
<evidence type="ECO:0000256" key="3">
    <source>
        <dbReference type="SAM" id="MobiDB-lite"/>
    </source>
</evidence>
<dbReference type="PANTHER" id="PTHR47566:SF1">
    <property type="entry name" value="PROTEIN NUD1"/>
    <property type="match status" value="1"/>
</dbReference>
<dbReference type="PANTHER" id="PTHR47566">
    <property type="match status" value="1"/>
</dbReference>
<evidence type="ECO:0000259" key="6">
    <source>
        <dbReference type="Pfam" id="PF10633"/>
    </source>
</evidence>
<evidence type="ECO:0000313" key="7">
    <source>
        <dbReference type="EMBL" id="OUN86966.1"/>
    </source>
</evidence>
<dbReference type="SUPFAM" id="SSF52058">
    <property type="entry name" value="L domain-like"/>
    <property type="match status" value="1"/>
</dbReference>
<feature type="transmembrane region" description="Helical" evidence="4">
    <location>
        <begin position="175"/>
        <end position="198"/>
    </location>
</feature>
<dbReference type="GO" id="GO:0035591">
    <property type="term" value="F:signaling adaptor activity"/>
    <property type="evidence" value="ECO:0007669"/>
    <property type="project" value="TreeGrafter"/>
</dbReference>
<keyword evidence="1" id="KW-0433">Leucine-rich repeat</keyword>
<feature type="chain" id="PRO_5039421067" description="Alpha-galactosidase NEW3 domain-containing protein" evidence="5">
    <location>
        <begin position="16"/>
        <end position="1178"/>
    </location>
</feature>
<sequence>MLCVVALLAPAIAFATSEGSLTATLSSDRDSYEAGDTATFTLELINDGATSVTDVEYRFELPEGMTLADGSQLNGSIGAIDAGDSTEAAIQVVLPAREQGGEPGGIEDDGEQAPPSDEDGQTGDESQPAADTDAADTSLPGTGNTLAVVALALAAGGCIALFVGRRLHNSNASLIIIGTVALAATLACGAMTSTAYAAETTQTLTCSKTVTVDGQDLTVQATVTYTVTDEPEEPDPGDTTSITRGEWLAKLLNATNTGDFEADPAADAACPFTDIADSPYAEQIKTAYALGSLPDDIANADTFSPDEPATRDFMFSTAVLHAGFYDTGADLDASDADAATHPSLLQIAVEQGIAEPDENGALRPQDAATVSEADTVAGRIAALDFDADAPASGDPVVNYALQDDVILLDSCEQIDDDSFVLDVPYDEVAGAATQQDNSAATYRAARAPFKFPSVGSKVAYLGDGEGDEGFAGTVLSLHAYEDGNRTLFDYAQATDPSEIYQSIEVTATDQGDRLANVEPVDGATILPADGASAQQSGRAIDISGEDDFTISFDDLKIKDAGSVSGSVNIIPSIDVDFDWEFPATIKRARAVVNLDTTVNVTADFDGVDETVDLLKHPITVPIASGANIAFDLKLHIKADGSAEVNVEFDQKIGARYRNDAFQKISKTTVDEENTHCAVRAEFALGAVPIVQLRFTKIGLFDISAELGGAGDGEAITRTTGITCIDANAYVYGSLSVGTNTSWMKWAHLTYTKDVWKQGSTPFEGSWHFESTGKDGALELVDECTQKDVPGSGATPAEDFEYTIENDGVHIERYIGDDTEVIIPANIEGKPVVYACLGVESSLSGMYPTANNVERVSLEEGSQLVEFRIWNESQGSGVGNWEYKLDSFDTGNAEKLEVIFLGNDRPVELLLGNSPDLREVSALPTNNLDLRQYRYLETVEVNSTYTSWDNLISELKLGDHPNLTKLYVSGTDISELDLSGCPNLTVLDIGRTPIETLDLSGCSKLQELWGDQCSLTALDVSHCPKLTLLSFDSPALTTLMLDNPMLEDLLISDTNLSELDLSSCPNLTTLTCVNSPIDELDLSAVPKLESLDCHGCDLTELDVSALNNLTSLGCSDNQLTELDLSGCPLLETLDCENNQLTELDISVCPNLRFLHCKNNPIEDTSALEEWFQNGGQGEM</sequence>
<keyword evidence="5" id="KW-0732">Signal</keyword>
<dbReference type="Pfam" id="PF12799">
    <property type="entry name" value="LRR_4"/>
    <property type="match status" value="2"/>
</dbReference>
<dbReference type="InterPro" id="IPR052574">
    <property type="entry name" value="CDIRP"/>
</dbReference>
<feature type="signal peptide" evidence="5">
    <location>
        <begin position="1"/>
        <end position="15"/>
    </location>
</feature>
<dbReference type="EMBL" id="NFIE01000018">
    <property type="protein sequence ID" value="OUN86966.1"/>
    <property type="molecule type" value="Genomic_DNA"/>
</dbReference>
<evidence type="ECO:0000256" key="4">
    <source>
        <dbReference type="SAM" id="Phobius"/>
    </source>
</evidence>
<dbReference type="Proteomes" id="UP000195781">
    <property type="component" value="Unassembled WGS sequence"/>
</dbReference>
<evidence type="ECO:0000256" key="2">
    <source>
        <dbReference type="ARBA" id="ARBA00022737"/>
    </source>
</evidence>
<keyword evidence="8" id="KW-1185">Reference proteome</keyword>
<dbReference type="AlphaFoldDB" id="A0A1Y3XN45"/>
<proteinExistence type="predicted"/>
<accession>A0A1Y3XN45</accession>
<dbReference type="OrthoDB" id="3179827at2"/>
<feature type="region of interest" description="Disordered" evidence="3">
    <location>
        <begin position="98"/>
        <end position="138"/>
    </location>
</feature>